<evidence type="ECO:0000313" key="2">
    <source>
        <dbReference type="Proteomes" id="UP000594262"/>
    </source>
</evidence>
<name>A0A7M5UV05_9CNID</name>
<dbReference type="Proteomes" id="UP000594262">
    <property type="component" value="Unplaced"/>
</dbReference>
<keyword evidence="2" id="KW-1185">Reference proteome</keyword>
<dbReference type="EnsemblMetazoa" id="CLYHEMT001789.1">
    <property type="protein sequence ID" value="CLYHEMP001789.1"/>
    <property type="gene ID" value="CLYHEMG001789"/>
</dbReference>
<dbReference type="PANTHER" id="PTHR33395">
    <property type="entry name" value="TRANSCRIPTASE, PUTATIVE-RELATED-RELATED"/>
    <property type="match status" value="1"/>
</dbReference>
<evidence type="ECO:0008006" key="3">
    <source>
        <dbReference type="Google" id="ProtNLM"/>
    </source>
</evidence>
<sequence>MADLLADQYAKVFSKPKQPQPQPNQDKTNIKIDEINITEDSIVKAINELSPSSSAGPDGFPAMFLKKCKDELSVPLCLLWKKSLEIGLVPTELKKCTITPIHKGGSRSLAANYRPVALTSHVIKIFEKILRNHIVNHMNNNDFFNPNQHGFRSGRSCLSQLLEQHDL</sequence>
<protein>
    <recommendedName>
        <fullName evidence="3">Reverse transcriptase domain-containing protein</fullName>
    </recommendedName>
</protein>
<accession>A0A7M5UV05</accession>
<dbReference type="PANTHER" id="PTHR33395:SF22">
    <property type="entry name" value="REVERSE TRANSCRIPTASE DOMAIN-CONTAINING PROTEIN"/>
    <property type="match status" value="1"/>
</dbReference>
<dbReference type="AlphaFoldDB" id="A0A7M5UV05"/>
<reference evidence="1" key="1">
    <citation type="submission" date="2021-01" db="UniProtKB">
        <authorList>
            <consortium name="EnsemblMetazoa"/>
        </authorList>
    </citation>
    <scope>IDENTIFICATION</scope>
</reference>
<dbReference type="SUPFAM" id="SSF56672">
    <property type="entry name" value="DNA/RNA polymerases"/>
    <property type="match status" value="1"/>
</dbReference>
<dbReference type="InterPro" id="IPR043502">
    <property type="entry name" value="DNA/RNA_pol_sf"/>
</dbReference>
<proteinExistence type="predicted"/>
<evidence type="ECO:0000313" key="1">
    <source>
        <dbReference type="EnsemblMetazoa" id="CLYHEMP001789.1"/>
    </source>
</evidence>
<organism evidence="1 2">
    <name type="scientific">Clytia hemisphaerica</name>
    <dbReference type="NCBI Taxonomy" id="252671"/>
    <lineage>
        <taxon>Eukaryota</taxon>
        <taxon>Metazoa</taxon>
        <taxon>Cnidaria</taxon>
        <taxon>Hydrozoa</taxon>
        <taxon>Hydroidolina</taxon>
        <taxon>Leptothecata</taxon>
        <taxon>Obeliida</taxon>
        <taxon>Clytiidae</taxon>
        <taxon>Clytia</taxon>
    </lineage>
</organism>
<dbReference type="OrthoDB" id="5985347at2759"/>
<dbReference type="GO" id="GO:0031012">
    <property type="term" value="C:extracellular matrix"/>
    <property type="evidence" value="ECO:0007669"/>
    <property type="project" value="TreeGrafter"/>
</dbReference>